<dbReference type="RefSeq" id="WP_092451349.1">
    <property type="nucleotide sequence ID" value="NZ_BKAC01000014.1"/>
</dbReference>
<evidence type="ECO:0000313" key="5">
    <source>
        <dbReference type="Proteomes" id="UP000297963"/>
    </source>
</evidence>
<proteinExistence type="predicted"/>
<dbReference type="EMBL" id="SOFE01000003">
    <property type="protein sequence ID" value="TFB88852.1"/>
    <property type="molecule type" value="Genomic_DNA"/>
</dbReference>
<evidence type="ECO:0000313" key="4">
    <source>
        <dbReference type="Proteomes" id="UP000199681"/>
    </source>
</evidence>
<feature type="compositionally biased region" description="Polar residues" evidence="1">
    <location>
        <begin position="1"/>
        <end position="12"/>
    </location>
</feature>
<name>A0A1I3CIS7_9MICO</name>
<keyword evidence="4" id="KW-1185">Reference proteome</keyword>
<feature type="region of interest" description="Disordered" evidence="1">
    <location>
        <begin position="1"/>
        <end position="20"/>
    </location>
</feature>
<dbReference type="Proteomes" id="UP000297963">
    <property type="component" value="Unassembled WGS sequence"/>
</dbReference>
<protein>
    <submittedName>
        <fullName evidence="3">3-hydroxyacyl-CoA dehydrogenase</fullName>
    </submittedName>
</protein>
<comment type="caution">
    <text evidence="3">The sequence shown here is derived from an EMBL/GenBank/DDBJ whole genome shotgun (WGS) entry which is preliminary data.</text>
</comment>
<reference evidence="2 4" key="1">
    <citation type="submission" date="2016-10" db="EMBL/GenBank/DDBJ databases">
        <authorList>
            <person name="Varghese N."/>
            <person name="Submissions S."/>
        </authorList>
    </citation>
    <scope>NUCLEOTIDE SEQUENCE [LARGE SCALE GENOMIC DNA]</scope>
    <source>
        <strain evidence="2 4">GMCC 1.11211</strain>
    </source>
</reference>
<reference evidence="3 5" key="2">
    <citation type="submission" date="2019-03" db="EMBL/GenBank/DDBJ databases">
        <title>Genomics of glacier-inhabiting Cryobacterium strains.</title>
        <authorList>
            <person name="Liu Q."/>
            <person name="Xin Y.-H."/>
        </authorList>
    </citation>
    <scope>NUCLEOTIDE SEQUENCE [LARGE SCALE GENOMIC DNA]</scope>
    <source>
        <strain evidence="3 5">Hh34</strain>
    </source>
</reference>
<dbReference type="InterPro" id="IPR045596">
    <property type="entry name" value="DUF6459"/>
</dbReference>
<dbReference type="STRING" id="995038.SAMN05216274_11380"/>
<dbReference type="Pfam" id="PF20060">
    <property type="entry name" value="DUF6459"/>
    <property type="match status" value="1"/>
</dbReference>
<evidence type="ECO:0000313" key="3">
    <source>
        <dbReference type="EMBL" id="TFB88852.1"/>
    </source>
</evidence>
<accession>A0A1I3CIS7</accession>
<organism evidence="3 5">
    <name type="scientific">Cryobacterium levicorallinum</name>
    <dbReference type="NCBI Taxonomy" id="995038"/>
    <lineage>
        <taxon>Bacteria</taxon>
        <taxon>Bacillati</taxon>
        <taxon>Actinomycetota</taxon>
        <taxon>Actinomycetes</taxon>
        <taxon>Micrococcales</taxon>
        <taxon>Microbacteriaceae</taxon>
        <taxon>Cryobacterium</taxon>
    </lineage>
</organism>
<dbReference type="AlphaFoldDB" id="A0A1I3CIS7"/>
<dbReference type="EMBL" id="FOPW01000013">
    <property type="protein sequence ID" value="SFH74480.1"/>
    <property type="molecule type" value="Genomic_DNA"/>
</dbReference>
<gene>
    <name evidence="3" type="ORF">E3O11_02135</name>
    <name evidence="2" type="ORF">SAMN05216274_11380</name>
</gene>
<dbReference type="Proteomes" id="UP000199681">
    <property type="component" value="Unassembled WGS sequence"/>
</dbReference>
<evidence type="ECO:0000313" key="2">
    <source>
        <dbReference type="EMBL" id="SFH74480.1"/>
    </source>
</evidence>
<sequence>MPSPGSSESNAQALRRERIEDDEFFGPQPSTLAELPDPEPLLRALAICAFEVIAGVRQIEHLASWVTDDVYAHLRVRASIAARARAVTGQVADRPRLAIGHVTQVKRDAGGLDAVVVVFERHRSYAVAICLEGMDRRWRASVLVVL</sequence>
<evidence type="ECO:0000256" key="1">
    <source>
        <dbReference type="SAM" id="MobiDB-lite"/>
    </source>
</evidence>